<dbReference type="InterPro" id="IPR011146">
    <property type="entry name" value="HIT-like"/>
</dbReference>
<dbReference type="Pfam" id="PF01230">
    <property type="entry name" value="HIT"/>
    <property type="match status" value="1"/>
</dbReference>
<evidence type="ECO:0000313" key="6">
    <source>
        <dbReference type="Proteomes" id="UP000243459"/>
    </source>
</evidence>
<protein>
    <recommendedName>
        <fullName evidence="7">Thioredoxin domain-containing protein</fullName>
    </recommendedName>
</protein>
<dbReference type="Proteomes" id="UP000243459">
    <property type="component" value="Unassembled WGS sequence"/>
</dbReference>
<evidence type="ECO:0008006" key="7">
    <source>
        <dbReference type="Google" id="ProtNLM"/>
    </source>
</evidence>
<dbReference type="GO" id="GO:0005783">
    <property type="term" value="C:endoplasmic reticulum"/>
    <property type="evidence" value="ECO:0007669"/>
    <property type="project" value="TreeGrafter"/>
</dbReference>
<dbReference type="PROSITE" id="PS51352">
    <property type="entry name" value="THIOREDOXIN_2"/>
    <property type="match status" value="1"/>
</dbReference>
<dbReference type="PROSITE" id="PS51084">
    <property type="entry name" value="HIT_2"/>
    <property type="match status" value="1"/>
</dbReference>
<dbReference type="GO" id="GO:0006457">
    <property type="term" value="P:protein folding"/>
    <property type="evidence" value="ECO:0007669"/>
    <property type="project" value="TreeGrafter"/>
</dbReference>
<dbReference type="AlphaFoldDB" id="A0A1R3L772"/>
<dbReference type="InterPro" id="IPR036249">
    <property type="entry name" value="Thioredoxin-like_sf"/>
</dbReference>
<dbReference type="InterPro" id="IPR013766">
    <property type="entry name" value="Thioredoxin_domain"/>
</dbReference>
<keyword evidence="6" id="KW-1185">Reference proteome</keyword>
<dbReference type="PRINTS" id="PR00332">
    <property type="entry name" value="HISTRIAD"/>
</dbReference>
<dbReference type="Gene3D" id="3.40.30.10">
    <property type="entry name" value="Glutaredoxin"/>
    <property type="match status" value="1"/>
</dbReference>
<dbReference type="EMBL" id="KV863455">
    <property type="protein sequence ID" value="ONK55463.1"/>
    <property type="molecule type" value="Genomic_DNA"/>
</dbReference>
<dbReference type="InterPro" id="IPR017937">
    <property type="entry name" value="Thioredoxin_CS"/>
</dbReference>
<dbReference type="PANTHER" id="PTHR18929:SF246">
    <property type="entry name" value="PROTEIN DISULFIDE ISOMERASE-LIKE 1-4"/>
    <property type="match status" value="1"/>
</dbReference>
<dbReference type="SUPFAM" id="SSF54197">
    <property type="entry name" value="HIT-like"/>
    <property type="match status" value="1"/>
</dbReference>
<dbReference type="PROSITE" id="PS00194">
    <property type="entry name" value="THIOREDOXIN_1"/>
    <property type="match status" value="1"/>
</dbReference>
<feature type="domain" description="Thioredoxin" evidence="4">
    <location>
        <begin position="1"/>
        <end position="123"/>
    </location>
</feature>
<proteinExistence type="inferred from homology"/>
<feature type="domain" description="HIT" evidence="3">
    <location>
        <begin position="161"/>
        <end position="200"/>
    </location>
</feature>
<dbReference type="Gramene" id="ONK55463">
    <property type="protein sequence ID" value="ONK55463"/>
    <property type="gene ID" value="A4U43_UnF2870"/>
</dbReference>
<sequence>MRRNVVVLAEGNFTEFVEKNQHVMVEFYAPWCGHCQALAPEYAAVATELKDEDVALAKVDAMELDYGLHQLKSACFEKSNESDLPDGYRMKMYKSKRIKESISNINVDSTCDRTSPIIKRVLEIEIDAETRVCESEVEIDGEAIRASCGEPEASLSSYEDEFDKIIKKEIPCTVVYEDEKALAFRDIAPQAPTHILVIPKVRDGLTGLSKGLTEVSTLGSVPLYSNCDETKYVAFRVIDNLFRFEEKDDELGVSLILVQKRRICDALDEIRIKELDILHMFTIIEGSFDQLFKTTVYNKRRYLNSIVFVDRRPPLDQSKKAPPCGKTLGVSKYRVGVEKAKCVFCLCVVEEGEEVRELRCRWLEFGNDTCPLCRAPLVPFKARARKRAKPTITLRPTASFSAYHDFMRNLVMHMEPMHFAAYEDNVFRHYVQFGPPSVDLPTFEYILSQWDEKRKKFIFIDRNAGEEMFLHPEDADSAVENLAVAGVKFERRRMKGSAVESSWKSEDFEDLPELRVSVDQDSIWP</sequence>
<dbReference type="GO" id="GO:0003756">
    <property type="term" value="F:protein disulfide isomerase activity"/>
    <property type="evidence" value="ECO:0007669"/>
    <property type="project" value="TreeGrafter"/>
</dbReference>
<gene>
    <name evidence="5" type="ORF">A4U43_UnF2870</name>
</gene>
<dbReference type="GO" id="GO:0034976">
    <property type="term" value="P:response to endoplasmic reticulum stress"/>
    <property type="evidence" value="ECO:0007669"/>
    <property type="project" value="TreeGrafter"/>
</dbReference>
<dbReference type="SUPFAM" id="SSF52833">
    <property type="entry name" value="Thioredoxin-like"/>
    <property type="match status" value="1"/>
</dbReference>
<dbReference type="CDD" id="cd02961">
    <property type="entry name" value="PDI_a_family"/>
    <property type="match status" value="1"/>
</dbReference>
<evidence type="ECO:0000256" key="1">
    <source>
        <dbReference type="ARBA" id="ARBA00006347"/>
    </source>
</evidence>
<dbReference type="Gene3D" id="3.30.428.10">
    <property type="entry name" value="HIT-like"/>
    <property type="match status" value="1"/>
</dbReference>
<accession>A0A1R3L772</accession>
<evidence type="ECO:0000256" key="2">
    <source>
        <dbReference type="PROSITE-ProRule" id="PRU00464"/>
    </source>
</evidence>
<dbReference type="SUPFAM" id="SSF57850">
    <property type="entry name" value="RING/U-box"/>
    <property type="match status" value="1"/>
</dbReference>
<name>A0A1R3L772_ASPOF</name>
<reference evidence="6" key="1">
    <citation type="journal article" date="2017" name="Nat. Commun.">
        <title>The asparagus genome sheds light on the origin and evolution of a young Y chromosome.</title>
        <authorList>
            <person name="Harkess A."/>
            <person name="Zhou J."/>
            <person name="Xu C."/>
            <person name="Bowers J.E."/>
            <person name="Van der Hulst R."/>
            <person name="Ayyampalayam S."/>
            <person name="Mercati F."/>
            <person name="Riccardi P."/>
            <person name="McKain M.R."/>
            <person name="Kakrana A."/>
            <person name="Tang H."/>
            <person name="Ray J."/>
            <person name="Groenendijk J."/>
            <person name="Arikit S."/>
            <person name="Mathioni S.M."/>
            <person name="Nakano M."/>
            <person name="Shan H."/>
            <person name="Telgmann-Rauber A."/>
            <person name="Kanno A."/>
            <person name="Yue Z."/>
            <person name="Chen H."/>
            <person name="Li W."/>
            <person name="Chen Y."/>
            <person name="Xu X."/>
            <person name="Zhang Y."/>
            <person name="Luo S."/>
            <person name="Chen H."/>
            <person name="Gao J."/>
            <person name="Mao Z."/>
            <person name="Pires J.C."/>
            <person name="Luo M."/>
            <person name="Kudrna D."/>
            <person name="Wing R.A."/>
            <person name="Meyers B.C."/>
            <person name="Yi K."/>
            <person name="Kong H."/>
            <person name="Lavrijsen P."/>
            <person name="Sunseri F."/>
            <person name="Falavigna A."/>
            <person name="Ye Y."/>
            <person name="Leebens-Mack J.H."/>
            <person name="Chen G."/>
        </authorList>
    </citation>
    <scope>NUCLEOTIDE SEQUENCE [LARGE SCALE GENOMIC DNA]</scope>
    <source>
        <strain evidence="6">cv. DH0086</strain>
    </source>
</reference>
<dbReference type="PANTHER" id="PTHR18929">
    <property type="entry name" value="PROTEIN DISULFIDE ISOMERASE"/>
    <property type="match status" value="1"/>
</dbReference>
<evidence type="ECO:0000259" key="4">
    <source>
        <dbReference type="PROSITE" id="PS51352"/>
    </source>
</evidence>
<organism evidence="5 6">
    <name type="scientific">Asparagus officinalis</name>
    <name type="common">Garden asparagus</name>
    <dbReference type="NCBI Taxonomy" id="4686"/>
    <lineage>
        <taxon>Eukaryota</taxon>
        <taxon>Viridiplantae</taxon>
        <taxon>Streptophyta</taxon>
        <taxon>Embryophyta</taxon>
        <taxon>Tracheophyta</taxon>
        <taxon>Spermatophyta</taxon>
        <taxon>Magnoliopsida</taxon>
        <taxon>Liliopsida</taxon>
        <taxon>Asparagales</taxon>
        <taxon>Asparagaceae</taxon>
        <taxon>Asparagoideae</taxon>
        <taxon>Asparagus</taxon>
    </lineage>
</organism>
<dbReference type="InterPro" id="IPR001310">
    <property type="entry name" value="Histidine_triad_HIT"/>
</dbReference>
<evidence type="ECO:0000313" key="5">
    <source>
        <dbReference type="EMBL" id="ONK55463.1"/>
    </source>
</evidence>
<evidence type="ECO:0000259" key="3">
    <source>
        <dbReference type="PROSITE" id="PS51084"/>
    </source>
</evidence>
<dbReference type="InterPro" id="IPR036265">
    <property type="entry name" value="HIT-like_sf"/>
</dbReference>
<dbReference type="GO" id="GO:0047627">
    <property type="term" value="F:adenylylsulfatase activity"/>
    <property type="evidence" value="ECO:0007669"/>
    <property type="project" value="UniProtKB-ARBA"/>
</dbReference>
<comment type="similarity">
    <text evidence="1">Belongs to the protein disulfide isomerase family.</text>
</comment>
<comment type="caution">
    <text evidence="2">Lacks conserved residue(s) required for the propagation of feature annotation.</text>
</comment>
<dbReference type="Pfam" id="PF00085">
    <property type="entry name" value="Thioredoxin"/>
    <property type="match status" value="1"/>
</dbReference>